<keyword evidence="5" id="KW-0378">Hydrolase</keyword>
<evidence type="ECO:0000256" key="5">
    <source>
        <dbReference type="ARBA" id="ARBA00022801"/>
    </source>
</evidence>
<dbReference type="Pfam" id="PF00102">
    <property type="entry name" value="Y_phosphatase"/>
    <property type="match status" value="1"/>
</dbReference>
<evidence type="ECO:0000256" key="3">
    <source>
        <dbReference type="ARBA" id="ARBA00013064"/>
    </source>
</evidence>
<evidence type="ECO:0000256" key="6">
    <source>
        <dbReference type="ARBA" id="ARBA00022912"/>
    </source>
</evidence>
<dbReference type="GO" id="GO:0019901">
    <property type="term" value="F:protein kinase binding"/>
    <property type="evidence" value="ECO:0000318"/>
    <property type="project" value="GO_Central"/>
</dbReference>
<name>A0A8R1Z6J1_PRIPA</name>
<feature type="domain" description="Tyrosine-protein phosphatase" evidence="10">
    <location>
        <begin position="27"/>
        <end position="283"/>
    </location>
</feature>
<keyword evidence="4" id="KW-0597">Phosphoprotein</keyword>
<dbReference type="InterPro" id="IPR051985">
    <property type="entry name" value="NR_tyrosine_phosphatase"/>
</dbReference>
<comment type="subcellular location">
    <subcellularLocation>
        <location evidence="1">Endomembrane system</location>
    </subcellularLocation>
</comment>
<dbReference type="SUPFAM" id="SSF52799">
    <property type="entry name" value="(Phosphotyrosine protein) phosphatases II"/>
    <property type="match status" value="1"/>
</dbReference>
<dbReference type="InterPro" id="IPR029021">
    <property type="entry name" value="Prot-tyrosine_phosphatase-like"/>
</dbReference>
<keyword evidence="13" id="KW-1185">Reference proteome</keyword>
<dbReference type="InterPro" id="IPR016130">
    <property type="entry name" value="Tyr_Pase_AS"/>
</dbReference>
<dbReference type="InterPro" id="IPR000242">
    <property type="entry name" value="PTP_cat"/>
</dbReference>
<organism evidence="12 13">
    <name type="scientific">Pristionchus pacificus</name>
    <name type="common">Parasitic nematode worm</name>
    <dbReference type="NCBI Taxonomy" id="54126"/>
    <lineage>
        <taxon>Eukaryota</taxon>
        <taxon>Metazoa</taxon>
        <taxon>Ecdysozoa</taxon>
        <taxon>Nematoda</taxon>
        <taxon>Chromadorea</taxon>
        <taxon>Rhabditida</taxon>
        <taxon>Rhabditina</taxon>
        <taxon>Diplogasteromorpha</taxon>
        <taxon>Diplogasteroidea</taxon>
        <taxon>Neodiplogasteridae</taxon>
        <taxon>Pristionchus</taxon>
    </lineage>
</organism>
<dbReference type="GO" id="GO:0070373">
    <property type="term" value="P:negative regulation of ERK1 and ERK2 cascade"/>
    <property type="evidence" value="ECO:0000318"/>
    <property type="project" value="GO_Central"/>
</dbReference>
<comment type="similarity">
    <text evidence="2">Belongs to the protein-tyrosine phosphatase family. Non-receptor class 1 subfamily.</text>
</comment>
<dbReference type="GO" id="GO:0004726">
    <property type="term" value="F:non-membrane spanning protein tyrosine phosphatase activity"/>
    <property type="evidence" value="ECO:0000318"/>
    <property type="project" value="GO_Central"/>
</dbReference>
<dbReference type="InterPro" id="IPR003595">
    <property type="entry name" value="Tyr_Pase_cat"/>
</dbReference>
<keyword evidence="7 9" id="KW-0472">Membrane</keyword>
<dbReference type="GO" id="GO:0005634">
    <property type="term" value="C:nucleus"/>
    <property type="evidence" value="ECO:0000318"/>
    <property type="project" value="GO_Central"/>
</dbReference>
<keyword evidence="6" id="KW-0904">Protein phosphatase</keyword>
<evidence type="ECO:0000313" key="12">
    <source>
        <dbReference type="EnsemblMetazoa" id="PPA47388.1"/>
    </source>
</evidence>
<evidence type="ECO:0000256" key="2">
    <source>
        <dbReference type="ARBA" id="ARBA00009701"/>
    </source>
</evidence>
<dbReference type="OrthoDB" id="9450131at2759"/>
<dbReference type="EnsemblMetazoa" id="PPA47388.1">
    <property type="protein sequence ID" value="PPA47388.1"/>
    <property type="gene ID" value="WBGene00306031"/>
</dbReference>
<protein>
    <recommendedName>
        <fullName evidence="3">protein-tyrosine-phosphatase</fullName>
        <ecNumber evidence="3">3.1.3.48</ecNumber>
    </recommendedName>
</protein>
<evidence type="ECO:0000256" key="4">
    <source>
        <dbReference type="ARBA" id="ARBA00022553"/>
    </source>
</evidence>
<evidence type="ECO:0000313" key="13">
    <source>
        <dbReference type="Proteomes" id="UP000005239"/>
    </source>
</evidence>
<accession>A0A8R1Z6J1</accession>
<dbReference type="Gene3D" id="3.90.190.10">
    <property type="entry name" value="Protein tyrosine phosphatase superfamily"/>
    <property type="match status" value="1"/>
</dbReference>
<dbReference type="GO" id="GO:0012505">
    <property type="term" value="C:endomembrane system"/>
    <property type="evidence" value="ECO:0007669"/>
    <property type="project" value="UniProtKB-SubCell"/>
</dbReference>
<feature type="transmembrane region" description="Helical" evidence="9">
    <location>
        <begin position="358"/>
        <end position="379"/>
    </location>
</feature>
<dbReference type="AlphaFoldDB" id="A0A8R1Z6J1"/>
<dbReference type="GO" id="GO:0046426">
    <property type="term" value="P:negative regulation of receptor signaling pathway via JAK-STAT"/>
    <property type="evidence" value="ECO:0000318"/>
    <property type="project" value="GO_Central"/>
</dbReference>
<evidence type="ECO:0000256" key="9">
    <source>
        <dbReference type="SAM" id="Phobius"/>
    </source>
</evidence>
<reference evidence="13" key="1">
    <citation type="journal article" date="2008" name="Nat. Genet.">
        <title>The Pristionchus pacificus genome provides a unique perspective on nematode lifestyle and parasitism.</title>
        <authorList>
            <person name="Dieterich C."/>
            <person name="Clifton S.W."/>
            <person name="Schuster L.N."/>
            <person name="Chinwalla A."/>
            <person name="Delehaunty K."/>
            <person name="Dinkelacker I."/>
            <person name="Fulton L."/>
            <person name="Fulton R."/>
            <person name="Godfrey J."/>
            <person name="Minx P."/>
            <person name="Mitreva M."/>
            <person name="Roeseler W."/>
            <person name="Tian H."/>
            <person name="Witte H."/>
            <person name="Yang S.P."/>
            <person name="Wilson R.K."/>
            <person name="Sommer R.J."/>
        </authorList>
    </citation>
    <scope>NUCLEOTIDE SEQUENCE [LARGE SCALE GENOMIC DNA]</scope>
    <source>
        <strain evidence="13">PS312</strain>
    </source>
</reference>
<dbReference type="PROSITE" id="PS50056">
    <property type="entry name" value="TYR_PHOSPHATASE_2"/>
    <property type="match status" value="1"/>
</dbReference>
<feature type="compositionally biased region" description="Basic and acidic residues" evidence="8">
    <location>
        <begin position="309"/>
        <end position="322"/>
    </location>
</feature>
<dbReference type="SMART" id="SM00194">
    <property type="entry name" value="PTPc"/>
    <property type="match status" value="1"/>
</dbReference>
<dbReference type="PANTHER" id="PTHR46047:SF3">
    <property type="entry name" value="TYROSINE-PROTEIN PHOSPHATASE NON-RECEPTOR TYPE 61F"/>
    <property type="match status" value="1"/>
</dbReference>
<dbReference type="PROSITE" id="PS00383">
    <property type="entry name" value="TYR_PHOSPHATASE_1"/>
    <property type="match status" value="1"/>
</dbReference>
<dbReference type="PANTHER" id="PTHR46047">
    <property type="entry name" value="TYROSINE-PROTEIN PHOSPHATASE NON-RECEPTOR TYPE 61F"/>
    <property type="match status" value="1"/>
</dbReference>
<dbReference type="InterPro" id="IPR000387">
    <property type="entry name" value="Tyr_Pase_dom"/>
</dbReference>
<evidence type="ECO:0000256" key="8">
    <source>
        <dbReference type="SAM" id="MobiDB-lite"/>
    </source>
</evidence>
<gene>
    <name evidence="12" type="primary">WBGene00306031</name>
</gene>
<dbReference type="PRINTS" id="PR00700">
    <property type="entry name" value="PRTYPHPHTASE"/>
</dbReference>
<evidence type="ECO:0000256" key="1">
    <source>
        <dbReference type="ARBA" id="ARBA00004308"/>
    </source>
</evidence>
<evidence type="ECO:0000256" key="7">
    <source>
        <dbReference type="ARBA" id="ARBA00023136"/>
    </source>
</evidence>
<evidence type="ECO:0000259" key="11">
    <source>
        <dbReference type="PROSITE" id="PS50056"/>
    </source>
</evidence>
<dbReference type="SMART" id="SM00404">
    <property type="entry name" value="PTPc_motif"/>
    <property type="match status" value="1"/>
</dbReference>
<feature type="region of interest" description="Disordered" evidence="8">
    <location>
        <begin position="291"/>
        <end position="322"/>
    </location>
</feature>
<proteinExistence type="inferred from homology"/>
<dbReference type="FunFam" id="3.90.190.10:FF:000306">
    <property type="entry name" value="Protein-tyrosine phosphatase n9, putative"/>
    <property type="match status" value="1"/>
</dbReference>
<reference evidence="12" key="2">
    <citation type="submission" date="2022-06" db="UniProtKB">
        <authorList>
            <consortium name="EnsemblMetazoa"/>
        </authorList>
    </citation>
    <scope>IDENTIFICATION</scope>
    <source>
        <strain evidence="12">PS312</strain>
    </source>
</reference>
<dbReference type="PROSITE" id="PS50055">
    <property type="entry name" value="TYR_PHOSPHATASE_PTP"/>
    <property type="match status" value="1"/>
</dbReference>
<feature type="domain" description="Tyrosine specific protein phosphatases" evidence="11">
    <location>
        <begin position="199"/>
        <end position="274"/>
    </location>
</feature>
<dbReference type="GO" id="GO:0005737">
    <property type="term" value="C:cytoplasm"/>
    <property type="evidence" value="ECO:0000318"/>
    <property type="project" value="GO_Central"/>
</dbReference>
<dbReference type="Proteomes" id="UP000005239">
    <property type="component" value="Unassembled WGS sequence"/>
</dbReference>
<sequence>MKTAKDHLLKQFYEHEKVAAKSWMNIFQAINSQTAKRTKTLKLTCKSAYSVENVDKNRYRDISPYDQNRITVGSEENYINASPVPVDETGQNYILCQGPLDETCADFWQMIWEQNVPTVVMLNKLIERGMLKCSPYFPSKSVQEMTFEPYKIVCESEEEEGDFTVRVLSLHLDGVEEVKSVVHIQYTEWPDFGVPKSTANLLHLMRRYWELHGRDNTCPAVVHCSAGVGRSGTFVVVDTVIRLIEADTEVDMEKLIVKLREKRMGLIQTPQQLRFSWQTIVDYFQFQCDGSKGDEPSSSSGINGEESELGGRKREWSSDGRDEKLAKRRAMIAGMVARSRKSEKGKGSSSSYLSTLPFSLPIVAVSSAVFIAAMAYYHYSR</sequence>
<evidence type="ECO:0000259" key="10">
    <source>
        <dbReference type="PROSITE" id="PS50055"/>
    </source>
</evidence>
<keyword evidence="9" id="KW-1133">Transmembrane helix</keyword>
<dbReference type="EC" id="3.1.3.48" evidence="3"/>
<keyword evidence="9" id="KW-0812">Transmembrane</keyword>